<keyword evidence="4" id="KW-1185">Reference proteome</keyword>
<feature type="transmembrane region" description="Helical" evidence="1">
    <location>
        <begin position="375"/>
        <end position="393"/>
    </location>
</feature>
<dbReference type="Pfam" id="PF01757">
    <property type="entry name" value="Acyl_transf_3"/>
    <property type="match status" value="1"/>
</dbReference>
<evidence type="ECO:0000259" key="2">
    <source>
        <dbReference type="Pfam" id="PF01757"/>
    </source>
</evidence>
<keyword evidence="1" id="KW-1133">Transmembrane helix</keyword>
<evidence type="ECO:0000313" key="3">
    <source>
        <dbReference type="EMBL" id="KAE9191429.1"/>
    </source>
</evidence>
<dbReference type="Proteomes" id="UP000433483">
    <property type="component" value="Unassembled WGS sequence"/>
</dbReference>
<accession>A0A6A3WUQ1</accession>
<dbReference type="InterPro" id="IPR002656">
    <property type="entry name" value="Acyl_transf_3_dom"/>
</dbReference>
<comment type="caution">
    <text evidence="3">The sequence shown here is derived from an EMBL/GenBank/DDBJ whole genome shotgun (WGS) entry which is preliminary data.</text>
</comment>
<feature type="transmembrane region" description="Helical" evidence="1">
    <location>
        <begin position="341"/>
        <end position="363"/>
    </location>
</feature>
<feature type="domain" description="Acyltransferase 3" evidence="2">
    <location>
        <begin position="58"/>
        <end position="384"/>
    </location>
</feature>
<feature type="transmembrane region" description="Helical" evidence="1">
    <location>
        <begin position="83"/>
        <end position="105"/>
    </location>
</feature>
<feature type="transmembrane region" description="Helical" evidence="1">
    <location>
        <begin position="183"/>
        <end position="204"/>
    </location>
</feature>
<evidence type="ECO:0000313" key="4">
    <source>
        <dbReference type="Proteomes" id="UP000433483"/>
    </source>
</evidence>
<reference evidence="3 4" key="1">
    <citation type="submission" date="2018-08" db="EMBL/GenBank/DDBJ databases">
        <title>Genomic investigation of the strawberry pathogen Phytophthora fragariae indicates pathogenicity is determined by transcriptional variation in three key races.</title>
        <authorList>
            <person name="Adams T.M."/>
            <person name="Armitage A.D."/>
            <person name="Sobczyk M.K."/>
            <person name="Bates H.J."/>
            <person name="Dunwell J.M."/>
            <person name="Nellist C.F."/>
            <person name="Harrison R.J."/>
        </authorList>
    </citation>
    <scope>NUCLEOTIDE SEQUENCE [LARGE SCALE GENOMIC DNA]</scope>
    <source>
        <strain evidence="3 4">NOV-27</strain>
    </source>
</reference>
<gene>
    <name evidence="3" type="ORF">PF005_g18851</name>
</gene>
<dbReference type="GO" id="GO:0000271">
    <property type="term" value="P:polysaccharide biosynthetic process"/>
    <property type="evidence" value="ECO:0007669"/>
    <property type="project" value="TreeGrafter"/>
</dbReference>
<sequence length="463" mass="52609">MIRLAGRGADADHDTAEAVTLLVQDTHDTKLDVKDVDTKEIEVDKKVLETAAAPSKILFLDGVRGLAALLVVTQHSHEYMQDLNLGACAVDAFFVLSSFLLTMLFMKKSVKLLAQGASYRKWAFTLADYFSKRFFRVYPLFALVATVLWMLPDDAKHRYYLIEEPEKFDLVKVPTFDFHSRYFVLWTLPLEITFYLFIPGFVLAVLRLRQFWWVPFVPAYGWVVYEGWYTYRWDHMTLSTHAPTFAAGSMAAVVFVKLDTWIKESAFEFTGRQIRVIRAVELSALSVLLSLSFQGLFFHWIHGNIAPSTPGFSFISGLLTLVLVIEMLLPSGLSTLLEWSALRYCGKVSFSIYLLHGFVIYNLSVRSQPSYYDRIFLRFGLTLLLATLSYHVVEYPSQLVAQHVTRSLAKQELQGSTEAVHSIASKDRIVEGCEIAMQHNCLTLIYVESCRTITVGVLPKPDT</sequence>
<dbReference type="EMBL" id="QXGB01001400">
    <property type="protein sequence ID" value="KAE9191429.1"/>
    <property type="molecule type" value="Genomic_DNA"/>
</dbReference>
<dbReference type="GO" id="GO:0016020">
    <property type="term" value="C:membrane"/>
    <property type="evidence" value="ECO:0007669"/>
    <property type="project" value="TreeGrafter"/>
</dbReference>
<dbReference type="OrthoDB" id="207378at2759"/>
<evidence type="ECO:0000256" key="1">
    <source>
        <dbReference type="SAM" id="Phobius"/>
    </source>
</evidence>
<name>A0A6A3WUQ1_9STRA</name>
<dbReference type="AlphaFoldDB" id="A0A6A3WUQ1"/>
<dbReference type="PANTHER" id="PTHR23028:SF53">
    <property type="entry name" value="ACYL_TRANSF_3 DOMAIN-CONTAINING PROTEIN"/>
    <property type="match status" value="1"/>
</dbReference>
<feature type="transmembrane region" description="Helical" evidence="1">
    <location>
        <begin position="279"/>
        <end position="300"/>
    </location>
</feature>
<protein>
    <recommendedName>
        <fullName evidence="2">Acyltransferase 3 domain-containing protein</fullName>
    </recommendedName>
</protein>
<keyword evidence="1" id="KW-0472">Membrane</keyword>
<organism evidence="3 4">
    <name type="scientific">Phytophthora fragariae</name>
    <dbReference type="NCBI Taxonomy" id="53985"/>
    <lineage>
        <taxon>Eukaryota</taxon>
        <taxon>Sar</taxon>
        <taxon>Stramenopiles</taxon>
        <taxon>Oomycota</taxon>
        <taxon>Peronosporomycetes</taxon>
        <taxon>Peronosporales</taxon>
        <taxon>Peronosporaceae</taxon>
        <taxon>Phytophthora</taxon>
    </lineage>
</organism>
<dbReference type="PANTHER" id="PTHR23028">
    <property type="entry name" value="ACETYLTRANSFERASE"/>
    <property type="match status" value="1"/>
</dbReference>
<feature type="transmembrane region" description="Helical" evidence="1">
    <location>
        <begin position="211"/>
        <end position="228"/>
    </location>
</feature>
<dbReference type="InterPro" id="IPR050879">
    <property type="entry name" value="Acyltransferase_3"/>
</dbReference>
<proteinExistence type="predicted"/>
<feature type="transmembrane region" description="Helical" evidence="1">
    <location>
        <begin position="134"/>
        <end position="151"/>
    </location>
</feature>
<feature type="transmembrane region" description="Helical" evidence="1">
    <location>
        <begin position="240"/>
        <end position="258"/>
    </location>
</feature>
<keyword evidence="1" id="KW-0812">Transmembrane</keyword>
<dbReference type="GO" id="GO:0016747">
    <property type="term" value="F:acyltransferase activity, transferring groups other than amino-acyl groups"/>
    <property type="evidence" value="ECO:0007669"/>
    <property type="project" value="InterPro"/>
</dbReference>
<feature type="transmembrane region" description="Helical" evidence="1">
    <location>
        <begin position="312"/>
        <end position="329"/>
    </location>
</feature>